<organism evidence="1 2">
    <name type="scientific">Entomophthora muscae</name>
    <dbReference type="NCBI Taxonomy" id="34485"/>
    <lineage>
        <taxon>Eukaryota</taxon>
        <taxon>Fungi</taxon>
        <taxon>Fungi incertae sedis</taxon>
        <taxon>Zoopagomycota</taxon>
        <taxon>Entomophthoromycotina</taxon>
        <taxon>Entomophthoromycetes</taxon>
        <taxon>Entomophthorales</taxon>
        <taxon>Entomophthoraceae</taxon>
        <taxon>Entomophthora</taxon>
    </lineage>
</organism>
<dbReference type="Proteomes" id="UP001165960">
    <property type="component" value="Unassembled WGS sequence"/>
</dbReference>
<sequence>MKIFNANPPGPKATESLNPSMISSNLINKEFSGYFLLLVSFLFYASPSVVHTLVDTGTKVNFISISLAKKLGLDSILGGLVKGGNSATFCSLDVSKPLVFKVGNHIFTERFCAVKTLVYLVILGIEWWKKYNVLPNLKYNLLLLTPPASSPFLLPLLDASLCDGDASLALCDQMVVPTNPTPLPPCFTHLAKVFDPTWADRLPKHTQFDFSFCLTVDLVKINSPIYPLTLP</sequence>
<accession>A0ACC2T5C9</accession>
<gene>
    <name evidence="1" type="ORF">DSO57_1014703</name>
</gene>
<evidence type="ECO:0000313" key="2">
    <source>
        <dbReference type="Proteomes" id="UP001165960"/>
    </source>
</evidence>
<evidence type="ECO:0000313" key="1">
    <source>
        <dbReference type="EMBL" id="KAJ9069820.1"/>
    </source>
</evidence>
<comment type="caution">
    <text evidence="1">The sequence shown here is derived from an EMBL/GenBank/DDBJ whole genome shotgun (WGS) entry which is preliminary data.</text>
</comment>
<name>A0ACC2T5C9_9FUNG</name>
<reference evidence="1" key="1">
    <citation type="submission" date="2022-04" db="EMBL/GenBank/DDBJ databases">
        <title>Genome of the entomopathogenic fungus Entomophthora muscae.</title>
        <authorList>
            <person name="Elya C."/>
            <person name="Lovett B.R."/>
            <person name="Lee E."/>
            <person name="Macias A.M."/>
            <person name="Hajek A.E."/>
            <person name="De Bivort B.L."/>
            <person name="Kasson M.T."/>
            <person name="De Fine Licht H.H."/>
            <person name="Stajich J.E."/>
        </authorList>
    </citation>
    <scope>NUCLEOTIDE SEQUENCE</scope>
    <source>
        <strain evidence="1">Berkeley</strain>
    </source>
</reference>
<dbReference type="EMBL" id="QTSX02003607">
    <property type="protein sequence ID" value="KAJ9069820.1"/>
    <property type="molecule type" value="Genomic_DNA"/>
</dbReference>
<protein>
    <submittedName>
        <fullName evidence="1">Uncharacterized protein</fullName>
    </submittedName>
</protein>
<proteinExistence type="predicted"/>
<keyword evidence="2" id="KW-1185">Reference proteome</keyword>